<comment type="caution">
    <text evidence="3">The sequence shown here is derived from an EMBL/GenBank/DDBJ whole genome shotgun (WGS) entry which is preliminary data.</text>
</comment>
<gene>
    <name evidence="3" type="ORF">HNR46_000824</name>
</gene>
<dbReference type="InterPro" id="IPR036415">
    <property type="entry name" value="Lamin_tail_dom_sf"/>
</dbReference>
<evidence type="ECO:0000313" key="3">
    <source>
        <dbReference type="EMBL" id="MBB5350596.1"/>
    </source>
</evidence>
<keyword evidence="4" id="KW-1185">Reference proteome</keyword>
<evidence type="ECO:0000313" key="4">
    <source>
        <dbReference type="Proteomes" id="UP000557717"/>
    </source>
</evidence>
<accession>A0A840V0K6</accession>
<reference evidence="3 4" key="1">
    <citation type="submission" date="2020-08" db="EMBL/GenBank/DDBJ databases">
        <title>Genomic Encyclopedia of Type Strains, Phase IV (KMG-IV): sequencing the most valuable type-strain genomes for metagenomic binning, comparative biology and taxonomic classification.</title>
        <authorList>
            <person name="Goeker M."/>
        </authorList>
    </citation>
    <scope>NUCLEOTIDE SEQUENCE [LARGE SCALE GENOMIC DNA]</scope>
    <source>
        <strain evidence="3 4">YC6886</strain>
    </source>
</reference>
<protein>
    <recommendedName>
        <fullName evidence="2">LTD domain-containing protein</fullName>
    </recommendedName>
</protein>
<dbReference type="EMBL" id="JACHFD010000003">
    <property type="protein sequence ID" value="MBB5350596.1"/>
    <property type="molecule type" value="Genomic_DNA"/>
</dbReference>
<dbReference type="AlphaFoldDB" id="A0A840V0K6"/>
<dbReference type="RefSeq" id="WP_184016038.1">
    <property type="nucleotide sequence ID" value="NZ_JACHFD010000003.1"/>
</dbReference>
<feature type="signal peptide" evidence="1">
    <location>
        <begin position="1"/>
        <end position="22"/>
    </location>
</feature>
<dbReference type="PROSITE" id="PS51841">
    <property type="entry name" value="LTD"/>
    <property type="match status" value="1"/>
</dbReference>
<keyword evidence="1" id="KW-0732">Signal</keyword>
<feature type="domain" description="LTD" evidence="2">
    <location>
        <begin position="12"/>
        <end position="155"/>
    </location>
</feature>
<evidence type="ECO:0000256" key="1">
    <source>
        <dbReference type="SAM" id="SignalP"/>
    </source>
</evidence>
<feature type="chain" id="PRO_5032319396" description="LTD domain-containing protein" evidence="1">
    <location>
        <begin position="23"/>
        <end position="219"/>
    </location>
</feature>
<dbReference type="Pfam" id="PF00932">
    <property type="entry name" value="LTD"/>
    <property type="match status" value="1"/>
</dbReference>
<name>A0A840V0K6_9BACT</name>
<evidence type="ECO:0000259" key="2">
    <source>
        <dbReference type="PROSITE" id="PS51841"/>
    </source>
</evidence>
<dbReference type="Gene3D" id="2.60.40.1260">
    <property type="entry name" value="Lamin Tail domain"/>
    <property type="match status" value="1"/>
</dbReference>
<dbReference type="Proteomes" id="UP000557717">
    <property type="component" value="Unassembled WGS sequence"/>
</dbReference>
<proteinExistence type="predicted"/>
<dbReference type="SUPFAM" id="SSF74853">
    <property type="entry name" value="Lamin A/C globular tail domain"/>
    <property type="match status" value="1"/>
</dbReference>
<organism evidence="3 4">
    <name type="scientific">Haloferula luteola</name>
    <dbReference type="NCBI Taxonomy" id="595692"/>
    <lineage>
        <taxon>Bacteria</taxon>
        <taxon>Pseudomonadati</taxon>
        <taxon>Verrucomicrobiota</taxon>
        <taxon>Verrucomicrobiia</taxon>
        <taxon>Verrucomicrobiales</taxon>
        <taxon>Verrucomicrobiaceae</taxon>
        <taxon>Haloferula</taxon>
    </lineage>
</organism>
<sequence length="219" mass="22463">MKIENPILLALALAFTSLSAHGAVVLNEVMASTTGADAEFIELYNTGGSPIDLSGWEIRLYESDAGASLGSLDGTVSITVGIIQPGGYFLIGNDEFVTDYGINPDLLDSSLSIENSSVTIQLVDSLGGSEDIVYMTDGGAGDMANIAGDTLITPSISIGPDGSFFPAGFTRDTPGGSTASILEFSPSPAPSATPTAAVPEPSLALLSVLGVLLGYRRQR</sequence>
<dbReference type="InterPro" id="IPR001322">
    <property type="entry name" value="Lamin_tail_dom"/>
</dbReference>